<dbReference type="EMBL" id="CAJVNV010000510">
    <property type="protein sequence ID" value="CAG8220225.1"/>
    <property type="molecule type" value="Genomic_DNA"/>
</dbReference>
<dbReference type="InterPro" id="IPR001926">
    <property type="entry name" value="TrpB-like_PALP"/>
</dbReference>
<dbReference type="GO" id="GO:0003941">
    <property type="term" value="F:L-serine ammonia-lyase activity"/>
    <property type="evidence" value="ECO:0007669"/>
    <property type="project" value="UniProtKB-EC"/>
</dbReference>
<accession>A0A9W4I531</accession>
<evidence type="ECO:0000256" key="2">
    <source>
        <dbReference type="ARBA" id="ARBA00004496"/>
    </source>
</evidence>
<evidence type="ECO:0000313" key="13">
    <source>
        <dbReference type="Proteomes" id="UP001153461"/>
    </source>
</evidence>
<evidence type="ECO:0000256" key="3">
    <source>
        <dbReference type="ARBA" id="ARBA00004742"/>
    </source>
</evidence>
<dbReference type="PROSITE" id="PS00165">
    <property type="entry name" value="DEHYDRATASE_SER_THR"/>
    <property type="match status" value="1"/>
</dbReference>
<dbReference type="OrthoDB" id="416786at2759"/>
<dbReference type="InterPro" id="IPR000634">
    <property type="entry name" value="Ser/Thr_deHydtase_PyrdxlP-BS"/>
</dbReference>
<dbReference type="GO" id="GO:0005737">
    <property type="term" value="C:cytoplasm"/>
    <property type="evidence" value="ECO:0007669"/>
    <property type="project" value="UniProtKB-SubCell"/>
</dbReference>
<dbReference type="FunFam" id="3.40.50.1100:FF:000040">
    <property type="entry name" value="L-serine dehydratase, putative"/>
    <property type="match status" value="1"/>
</dbReference>
<comment type="pathway">
    <text evidence="3">Carbohydrate biosynthesis; gluconeogenesis.</text>
</comment>
<evidence type="ECO:0000256" key="7">
    <source>
        <dbReference type="ARBA" id="ARBA00022490"/>
    </source>
</evidence>
<dbReference type="GO" id="GO:0030170">
    <property type="term" value="F:pyridoxal phosphate binding"/>
    <property type="evidence" value="ECO:0007669"/>
    <property type="project" value="InterPro"/>
</dbReference>
<dbReference type="Proteomes" id="UP001153461">
    <property type="component" value="Unassembled WGS sequence"/>
</dbReference>
<dbReference type="Gene3D" id="3.40.50.1100">
    <property type="match status" value="2"/>
</dbReference>
<evidence type="ECO:0000256" key="5">
    <source>
        <dbReference type="ARBA" id="ARBA00012093"/>
    </source>
</evidence>
<evidence type="ECO:0000256" key="1">
    <source>
        <dbReference type="ARBA" id="ARBA00001933"/>
    </source>
</evidence>
<comment type="cofactor">
    <cofactor evidence="1">
        <name>pyridoxal 5'-phosphate</name>
        <dbReference type="ChEBI" id="CHEBI:597326"/>
    </cofactor>
</comment>
<sequence length="574" mass="62280">MSWSSWLTHCDWAFPQRLSTGKTGPVPGQNRWILRSVLSGGKLEFSVGKLLALEALYIKTCLNICILEFGCFIVFLFLPDISISLYGESTPCRVTTRLHNLLFWEHHLYTSDLRTPVNSKAVFFFYFPFPLVQHIKMGSIDVSACDQLQFKTPWTETPLVESASLSRAAGCRIFLKLENVQPSGSFKSRAMGNQILSHLRNPANVGRRVHFYASSGGNAGLAAVCAARSLGYPCTVVVPLGTKPLMLDKIRAAGAADVIRHGETFLEAGEYMRETIMKTSSGDDQDVIKIALHPFDNQPIWEGNSTLIDELETQLPPSTSPEDEKAYNDRALPLDAILCSVGGGGLLNGLVMGIEKRRQKKKQITSSSSKPNPIHLLAIETAGTDSLAAAIANKSLISLPKITSQATSLGAVRVSETTFQYAVSPPPGIKVHSTVLSDADAARGVLRLASDERLLVELACGVCIEAAIGDAATAVPASETADAGAQIVKKRKRSSDETAVTYRDEGYGDDRSISTDNETDQEVEEVGEKLNSKLKQLVPGLNSQSRVVIIVCGGSYVTIDMACEWRKMLDAGWA</sequence>
<dbReference type="PANTHER" id="PTHR48078">
    <property type="entry name" value="THREONINE DEHYDRATASE, MITOCHONDRIAL-RELATED"/>
    <property type="match status" value="1"/>
</dbReference>
<dbReference type="PANTHER" id="PTHR48078:SF4">
    <property type="entry name" value="DEHYDRATASE, PUTATIVE (AFU_ORTHOLOGUE AFUA_4G07810)-RELATED"/>
    <property type="match status" value="1"/>
</dbReference>
<dbReference type="GO" id="GO:0006565">
    <property type="term" value="P:L-serine catabolic process"/>
    <property type="evidence" value="ECO:0007669"/>
    <property type="project" value="TreeGrafter"/>
</dbReference>
<name>A0A9W4I531_PENNA</name>
<comment type="catalytic activity">
    <reaction evidence="10">
        <text>L-serine = pyruvate + NH4(+)</text>
        <dbReference type="Rhea" id="RHEA:19169"/>
        <dbReference type="ChEBI" id="CHEBI:15361"/>
        <dbReference type="ChEBI" id="CHEBI:28938"/>
        <dbReference type="ChEBI" id="CHEBI:33384"/>
        <dbReference type="EC" id="4.3.1.17"/>
    </reaction>
</comment>
<keyword evidence="9" id="KW-0456">Lyase</keyword>
<dbReference type="InterPro" id="IPR050147">
    <property type="entry name" value="Ser/Thr_Dehydratase"/>
</dbReference>
<dbReference type="GO" id="GO:0006567">
    <property type="term" value="P:L-threonine catabolic process"/>
    <property type="evidence" value="ECO:0007669"/>
    <property type="project" value="TreeGrafter"/>
</dbReference>
<evidence type="ECO:0000256" key="10">
    <source>
        <dbReference type="ARBA" id="ARBA00049406"/>
    </source>
</evidence>
<gene>
    <name evidence="12" type="ORF">PNAL_LOCUS8020</name>
</gene>
<evidence type="ECO:0000256" key="8">
    <source>
        <dbReference type="ARBA" id="ARBA00022898"/>
    </source>
</evidence>
<comment type="similarity">
    <text evidence="4">Belongs to the serine/threonine dehydratase family.</text>
</comment>
<evidence type="ECO:0000256" key="6">
    <source>
        <dbReference type="ARBA" id="ARBA00022432"/>
    </source>
</evidence>
<dbReference type="Pfam" id="PF00291">
    <property type="entry name" value="PALP"/>
    <property type="match status" value="1"/>
</dbReference>
<protein>
    <recommendedName>
        <fullName evidence="5">L-serine ammonia-lyase</fullName>
        <ecNumber evidence="5">4.3.1.17</ecNumber>
    </recommendedName>
</protein>
<keyword evidence="7" id="KW-0963">Cytoplasm</keyword>
<reference evidence="12" key="1">
    <citation type="submission" date="2021-07" db="EMBL/GenBank/DDBJ databases">
        <authorList>
            <person name="Branca A.L. A."/>
        </authorList>
    </citation>
    <scope>NUCLEOTIDE SEQUENCE</scope>
</reference>
<dbReference type="InterPro" id="IPR036052">
    <property type="entry name" value="TrpB-like_PALP_sf"/>
</dbReference>
<evidence type="ECO:0000256" key="4">
    <source>
        <dbReference type="ARBA" id="ARBA00010869"/>
    </source>
</evidence>
<organism evidence="12 13">
    <name type="scientific">Penicillium nalgiovense</name>
    <dbReference type="NCBI Taxonomy" id="60175"/>
    <lineage>
        <taxon>Eukaryota</taxon>
        <taxon>Fungi</taxon>
        <taxon>Dikarya</taxon>
        <taxon>Ascomycota</taxon>
        <taxon>Pezizomycotina</taxon>
        <taxon>Eurotiomycetes</taxon>
        <taxon>Eurotiomycetidae</taxon>
        <taxon>Eurotiales</taxon>
        <taxon>Aspergillaceae</taxon>
        <taxon>Penicillium</taxon>
    </lineage>
</organism>
<dbReference type="GO" id="GO:0004794">
    <property type="term" value="F:threonine deaminase activity"/>
    <property type="evidence" value="ECO:0007669"/>
    <property type="project" value="TreeGrafter"/>
</dbReference>
<dbReference type="GO" id="GO:0009097">
    <property type="term" value="P:isoleucine biosynthetic process"/>
    <property type="evidence" value="ECO:0007669"/>
    <property type="project" value="TreeGrafter"/>
</dbReference>
<dbReference type="AlphaFoldDB" id="A0A9W4I531"/>
<feature type="domain" description="Tryptophan synthase beta chain-like PALP" evidence="11">
    <location>
        <begin position="155"/>
        <end position="470"/>
    </location>
</feature>
<proteinExistence type="inferred from homology"/>
<evidence type="ECO:0000256" key="9">
    <source>
        <dbReference type="ARBA" id="ARBA00023239"/>
    </source>
</evidence>
<evidence type="ECO:0000259" key="11">
    <source>
        <dbReference type="Pfam" id="PF00291"/>
    </source>
</evidence>
<dbReference type="GO" id="GO:0006094">
    <property type="term" value="P:gluconeogenesis"/>
    <property type="evidence" value="ECO:0007669"/>
    <property type="project" value="UniProtKB-KW"/>
</dbReference>
<comment type="caution">
    <text evidence="12">The sequence shown here is derived from an EMBL/GenBank/DDBJ whole genome shotgun (WGS) entry which is preliminary data.</text>
</comment>
<dbReference type="EC" id="4.3.1.17" evidence="5"/>
<keyword evidence="8" id="KW-0663">Pyridoxal phosphate</keyword>
<comment type="subcellular location">
    <subcellularLocation>
        <location evidence="2">Cytoplasm</location>
    </subcellularLocation>
</comment>
<evidence type="ECO:0000313" key="12">
    <source>
        <dbReference type="EMBL" id="CAG8220225.1"/>
    </source>
</evidence>
<dbReference type="SUPFAM" id="SSF53686">
    <property type="entry name" value="Tryptophan synthase beta subunit-like PLP-dependent enzymes"/>
    <property type="match status" value="1"/>
</dbReference>
<keyword evidence="6" id="KW-0312">Gluconeogenesis</keyword>